<gene>
    <name evidence="2" type="ORF">ACFP57_11405</name>
</gene>
<evidence type="ECO:0000256" key="1">
    <source>
        <dbReference type="SAM" id="Phobius"/>
    </source>
</evidence>
<protein>
    <recommendedName>
        <fullName evidence="4">Integral membrane protein</fullName>
    </recommendedName>
</protein>
<keyword evidence="3" id="KW-1185">Reference proteome</keyword>
<accession>A0ABW1X255</accession>
<feature type="transmembrane region" description="Helical" evidence="1">
    <location>
        <begin position="43"/>
        <end position="64"/>
    </location>
</feature>
<organism evidence="2 3">
    <name type="scientific">Luteococcus sanguinis</name>
    <dbReference type="NCBI Taxonomy" id="174038"/>
    <lineage>
        <taxon>Bacteria</taxon>
        <taxon>Bacillati</taxon>
        <taxon>Actinomycetota</taxon>
        <taxon>Actinomycetes</taxon>
        <taxon>Propionibacteriales</taxon>
        <taxon>Propionibacteriaceae</taxon>
        <taxon>Luteococcus</taxon>
    </lineage>
</organism>
<evidence type="ECO:0008006" key="4">
    <source>
        <dbReference type="Google" id="ProtNLM"/>
    </source>
</evidence>
<keyword evidence="1" id="KW-1133">Transmembrane helix</keyword>
<keyword evidence="1" id="KW-0472">Membrane</keyword>
<feature type="transmembrane region" description="Helical" evidence="1">
    <location>
        <begin position="71"/>
        <end position="91"/>
    </location>
</feature>
<keyword evidence="1" id="KW-0812">Transmembrane</keyword>
<dbReference type="EMBL" id="JBHSUA010000021">
    <property type="protein sequence ID" value="MFC6397583.1"/>
    <property type="molecule type" value="Genomic_DNA"/>
</dbReference>
<proteinExistence type="predicted"/>
<sequence length="130" mass="13527">MSVPEPATARPTSLVVAIVGTALFALAIIGIGLATALQRHGRFSAGVGAMLLIYGVFVAAVAWAGWRALPLARGGIVTGAIIHAMVAWTTARTGQPWAWPVFVLALVILVCAVTPAATRYFYVDDEKPAA</sequence>
<comment type="caution">
    <text evidence="2">The sequence shown here is derived from an EMBL/GenBank/DDBJ whole genome shotgun (WGS) entry which is preliminary data.</text>
</comment>
<name>A0ABW1X255_9ACTN</name>
<feature type="transmembrane region" description="Helical" evidence="1">
    <location>
        <begin position="12"/>
        <end position="37"/>
    </location>
</feature>
<feature type="transmembrane region" description="Helical" evidence="1">
    <location>
        <begin position="97"/>
        <end position="122"/>
    </location>
</feature>
<dbReference type="Proteomes" id="UP001596266">
    <property type="component" value="Unassembled WGS sequence"/>
</dbReference>
<evidence type="ECO:0000313" key="2">
    <source>
        <dbReference type="EMBL" id="MFC6397583.1"/>
    </source>
</evidence>
<evidence type="ECO:0000313" key="3">
    <source>
        <dbReference type="Proteomes" id="UP001596266"/>
    </source>
</evidence>
<dbReference type="RefSeq" id="WP_343886258.1">
    <property type="nucleotide sequence ID" value="NZ_BAAAKI010000013.1"/>
</dbReference>
<reference evidence="3" key="1">
    <citation type="journal article" date="2019" name="Int. J. Syst. Evol. Microbiol.">
        <title>The Global Catalogue of Microorganisms (GCM) 10K type strain sequencing project: providing services to taxonomists for standard genome sequencing and annotation.</title>
        <authorList>
            <consortium name="The Broad Institute Genomics Platform"/>
            <consortium name="The Broad Institute Genome Sequencing Center for Infectious Disease"/>
            <person name="Wu L."/>
            <person name="Ma J."/>
        </authorList>
    </citation>
    <scope>NUCLEOTIDE SEQUENCE [LARGE SCALE GENOMIC DNA]</scope>
    <source>
        <strain evidence="3">CGMCC 1.15277</strain>
    </source>
</reference>